<dbReference type="Proteomes" id="UP000219612">
    <property type="component" value="Unassembled WGS sequence"/>
</dbReference>
<evidence type="ECO:0000313" key="3">
    <source>
        <dbReference type="Proteomes" id="UP000219612"/>
    </source>
</evidence>
<dbReference type="SUPFAM" id="SSF53335">
    <property type="entry name" value="S-adenosyl-L-methionine-dependent methyltransferases"/>
    <property type="match status" value="1"/>
</dbReference>
<dbReference type="GO" id="GO:0032259">
    <property type="term" value="P:methylation"/>
    <property type="evidence" value="ECO:0007669"/>
    <property type="project" value="UniProtKB-KW"/>
</dbReference>
<reference evidence="2 3" key="1">
    <citation type="submission" date="2017-09" db="EMBL/GenBank/DDBJ databases">
        <authorList>
            <person name="Ehlers B."/>
            <person name="Leendertz F.H."/>
        </authorList>
    </citation>
    <scope>NUCLEOTIDE SEQUENCE [LARGE SCALE GENOMIC DNA]</scope>
    <source>
        <strain evidence="2 3">CGMCC 4.6857</strain>
    </source>
</reference>
<evidence type="ECO:0000313" key="2">
    <source>
        <dbReference type="EMBL" id="SNY55547.1"/>
    </source>
</evidence>
<dbReference type="AlphaFoldDB" id="A0A285J6P6"/>
<keyword evidence="3" id="KW-1185">Reference proteome</keyword>
<proteinExistence type="predicted"/>
<name>A0A285J6P6_9ACTN</name>
<dbReference type="Gene3D" id="3.40.50.150">
    <property type="entry name" value="Vaccinia Virus protein VP39"/>
    <property type="match status" value="1"/>
</dbReference>
<accession>A0A285J6P6</accession>
<dbReference type="Pfam" id="PF13649">
    <property type="entry name" value="Methyltransf_25"/>
    <property type="match status" value="1"/>
</dbReference>
<feature type="domain" description="Methyltransferase" evidence="1">
    <location>
        <begin position="38"/>
        <end position="127"/>
    </location>
</feature>
<dbReference type="GO" id="GO:0008168">
    <property type="term" value="F:methyltransferase activity"/>
    <property type="evidence" value="ECO:0007669"/>
    <property type="project" value="UniProtKB-KW"/>
</dbReference>
<evidence type="ECO:0000259" key="1">
    <source>
        <dbReference type="Pfam" id="PF13649"/>
    </source>
</evidence>
<gene>
    <name evidence="2" type="ORF">SAMN05421748_116168</name>
</gene>
<dbReference type="EMBL" id="OBDY01000016">
    <property type="protein sequence ID" value="SNY55547.1"/>
    <property type="molecule type" value="Genomic_DNA"/>
</dbReference>
<protein>
    <submittedName>
        <fullName evidence="2">Methyltransferase domain-containing protein</fullName>
    </submittedName>
</protein>
<keyword evidence="2" id="KW-0489">Methyltransferase</keyword>
<keyword evidence="2" id="KW-0808">Transferase</keyword>
<organism evidence="2 3">
    <name type="scientific">Paractinoplanes atraurantiacus</name>
    <dbReference type="NCBI Taxonomy" id="1036182"/>
    <lineage>
        <taxon>Bacteria</taxon>
        <taxon>Bacillati</taxon>
        <taxon>Actinomycetota</taxon>
        <taxon>Actinomycetes</taxon>
        <taxon>Micromonosporales</taxon>
        <taxon>Micromonosporaceae</taxon>
        <taxon>Paractinoplanes</taxon>
    </lineage>
</organism>
<sequence length="255" mass="27291">MTGEFSESWLGLREPADADARAADLVERLPQPIHVIRDLGCGTGSLGRWLAPKLPTPQHWILADRDPKLLHYATSHLRLPGVTVEGALGDVTALTAEDLDGTDLVTCSALLDLLTEDEIDSLVAALAAAGTAALFTLSVAGEVTLDPARPEDRQVEAAFNAHQRRVEGDRRLLGPDAPAYATQAFEKAGATVVTRPSPWQLGSERPELTAEWLRGWVGAAREQDPELALDDYLAARLGDLPSVSVGHVDLLAIFG</sequence>
<dbReference type="InterPro" id="IPR029063">
    <property type="entry name" value="SAM-dependent_MTases_sf"/>
</dbReference>
<dbReference type="InterPro" id="IPR041698">
    <property type="entry name" value="Methyltransf_25"/>
</dbReference>
<dbReference type="OrthoDB" id="7273451at2"/>
<dbReference type="RefSeq" id="WP_097324234.1">
    <property type="nucleotide sequence ID" value="NZ_OBDY01000016.1"/>
</dbReference>